<gene>
    <name evidence="5" type="ORF">COCSUDRAFT_64873</name>
</gene>
<dbReference type="InterPro" id="IPR027417">
    <property type="entry name" value="P-loop_NTPase"/>
</dbReference>
<dbReference type="GeneID" id="17043867"/>
<dbReference type="EMBL" id="AGSI01000003">
    <property type="protein sequence ID" value="EIE25863.1"/>
    <property type="molecule type" value="Genomic_DNA"/>
</dbReference>
<dbReference type="Gene3D" id="3.40.50.10810">
    <property type="entry name" value="Tandem AAA-ATPase domain"/>
    <property type="match status" value="1"/>
</dbReference>
<proteinExistence type="predicted"/>
<dbReference type="Pfam" id="PF00271">
    <property type="entry name" value="Helicase_C"/>
    <property type="match status" value="1"/>
</dbReference>
<organism evidence="5 6">
    <name type="scientific">Coccomyxa subellipsoidea (strain C-169)</name>
    <name type="common">Green microalga</name>
    <dbReference type="NCBI Taxonomy" id="574566"/>
    <lineage>
        <taxon>Eukaryota</taxon>
        <taxon>Viridiplantae</taxon>
        <taxon>Chlorophyta</taxon>
        <taxon>core chlorophytes</taxon>
        <taxon>Trebouxiophyceae</taxon>
        <taxon>Trebouxiophyceae incertae sedis</taxon>
        <taxon>Coccomyxaceae</taxon>
        <taxon>Coccomyxa</taxon>
        <taxon>Coccomyxa subellipsoidea</taxon>
    </lineage>
</organism>
<protein>
    <recommendedName>
        <fullName evidence="7">DNA repair and recombination protein RAD54B</fullName>
    </recommendedName>
</protein>
<reference evidence="5 6" key="1">
    <citation type="journal article" date="2012" name="Genome Biol.">
        <title>The genome of the polar eukaryotic microalga coccomyxa subellipsoidea reveals traits of cold adaptation.</title>
        <authorList>
            <person name="Blanc G."/>
            <person name="Agarkova I."/>
            <person name="Grimwood J."/>
            <person name="Kuo A."/>
            <person name="Brueggeman A."/>
            <person name="Dunigan D."/>
            <person name="Gurnon J."/>
            <person name="Ladunga I."/>
            <person name="Lindquist E."/>
            <person name="Lucas S."/>
            <person name="Pangilinan J."/>
            <person name="Proschold T."/>
            <person name="Salamov A."/>
            <person name="Schmutz J."/>
            <person name="Weeks D."/>
            <person name="Yamada T."/>
            <person name="Claverie J.M."/>
            <person name="Grigoriev I."/>
            <person name="Van Etten J."/>
            <person name="Lomsadze A."/>
            <person name="Borodovsky M."/>
        </authorList>
    </citation>
    <scope>NUCLEOTIDE SEQUENCE [LARGE SCALE GENOMIC DNA]</scope>
    <source>
        <strain evidence="5 6">C-169</strain>
    </source>
</reference>
<dbReference type="GO" id="GO:0007131">
    <property type="term" value="P:reciprocal meiotic recombination"/>
    <property type="evidence" value="ECO:0007669"/>
    <property type="project" value="TreeGrafter"/>
</dbReference>
<dbReference type="Gene3D" id="1.20.120.850">
    <property type="entry name" value="SWI2/SNF2 ATPases, N-terminal domain"/>
    <property type="match status" value="1"/>
</dbReference>
<feature type="region of interest" description="Disordered" evidence="2">
    <location>
        <begin position="621"/>
        <end position="685"/>
    </location>
</feature>
<dbReference type="AlphaFoldDB" id="I0Z5E4"/>
<dbReference type="PANTHER" id="PTHR45629:SF7">
    <property type="entry name" value="DNA EXCISION REPAIR PROTEIN ERCC-6-RELATED"/>
    <property type="match status" value="1"/>
</dbReference>
<dbReference type="Pfam" id="PF00176">
    <property type="entry name" value="SNF2-rel_dom"/>
    <property type="match status" value="1"/>
</dbReference>
<accession>I0Z5E4</accession>
<dbReference type="SUPFAM" id="SSF52540">
    <property type="entry name" value="P-loop containing nucleoside triphosphate hydrolases"/>
    <property type="match status" value="2"/>
</dbReference>
<evidence type="ECO:0000256" key="2">
    <source>
        <dbReference type="SAM" id="MobiDB-lite"/>
    </source>
</evidence>
<dbReference type="KEGG" id="csl:COCSUDRAFT_64873"/>
<dbReference type="InterPro" id="IPR001650">
    <property type="entry name" value="Helicase_C-like"/>
</dbReference>
<dbReference type="Proteomes" id="UP000007264">
    <property type="component" value="Unassembled WGS sequence"/>
</dbReference>
<evidence type="ECO:0008006" key="7">
    <source>
        <dbReference type="Google" id="ProtNLM"/>
    </source>
</evidence>
<feature type="domain" description="Helicase C-terminal" evidence="4">
    <location>
        <begin position="392"/>
        <end position="553"/>
    </location>
</feature>
<dbReference type="CDD" id="cd18793">
    <property type="entry name" value="SF2_C_SNF"/>
    <property type="match status" value="1"/>
</dbReference>
<evidence type="ECO:0000259" key="3">
    <source>
        <dbReference type="PROSITE" id="PS51192"/>
    </source>
</evidence>
<dbReference type="STRING" id="574566.I0Z5E4"/>
<dbReference type="InterPro" id="IPR038718">
    <property type="entry name" value="SNF2-like_sf"/>
</dbReference>
<dbReference type="InterPro" id="IPR049730">
    <property type="entry name" value="SNF2/RAD54-like_C"/>
</dbReference>
<dbReference type="Gene3D" id="3.40.5.90">
    <property type="entry name" value="CDGSH iron-sulfur domain, mitoNEET-type"/>
    <property type="match status" value="1"/>
</dbReference>
<dbReference type="SMART" id="SM00490">
    <property type="entry name" value="HELICc"/>
    <property type="match status" value="1"/>
</dbReference>
<evidence type="ECO:0000313" key="5">
    <source>
        <dbReference type="EMBL" id="EIE25863.1"/>
    </source>
</evidence>
<evidence type="ECO:0000259" key="4">
    <source>
        <dbReference type="PROSITE" id="PS51194"/>
    </source>
</evidence>
<dbReference type="CDD" id="cd18004">
    <property type="entry name" value="DEXHc_RAD54"/>
    <property type="match status" value="1"/>
</dbReference>
<dbReference type="RefSeq" id="XP_005650407.1">
    <property type="nucleotide sequence ID" value="XM_005650350.1"/>
</dbReference>
<evidence type="ECO:0000256" key="1">
    <source>
        <dbReference type="ARBA" id="ARBA00022801"/>
    </source>
</evidence>
<evidence type="ECO:0000313" key="6">
    <source>
        <dbReference type="Proteomes" id="UP000007264"/>
    </source>
</evidence>
<dbReference type="GO" id="GO:0005524">
    <property type="term" value="F:ATP binding"/>
    <property type="evidence" value="ECO:0007669"/>
    <property type="project" value="InterPro"/>
</dbReference>
<dbReference type="SMART" id="SM00487">
    <property type="entry name" value="DEXDc"/>
    <property type="match status" value="1"/>
</dbReference>
<feature type="domain" description="Helicase ATP-binding" evidence="3">
    <location>
        <begin position="66"/>
        <end position="236"/>
    </location>
</feature>
<keyword evidence="1" id="KW-0378">Hydrolase</keyword>
<dbReference type="Gene3D" id="3.40.50.300">
    <property type="entry name" value="P-loop containing nucleotide triphosphate hydrolases"/>
    <property type="match status" value="1"/>
</dbReference>
<dbReference type="FunFam" id="3.40.50.10810:FF:000020">
    <property type="entry name" value="DNA repair and recombination protein RAD54B"/>
    <property type="match status" value="1"/>
</dbReference>
<keyword evidence="6" id="KW-1185">Reference proteome</keyword>
<dbReference type="eggNOG" id="KOG0390">
    <property type="taxonomic scope" value="Eukaryota"/>
</dbReference>
<dbReference type="PROSITE" id="PS51192">
    <property type="entry name" value="HELICASE_ATP_BIND_1"/>
    <property type="match status" value="1"/>
</dbReference>
<dbReference type="GO" id="GO:0015616">
    <property type="term" value="F:DNA translocase activity"/>
    <property type="evidence" value="ECO:0007669"/>
    <property type="project" value="TreeGrafter"/>
</dbReference>
<dbReference type="GO" id="GO:0005634">
    <property type="term" value="C:nucleus"/>
    <property type="evidence" value="ECO:0007669"/>
    <property type="project" value="TreeGrafter"/>
</dbReference>
<dbReference type="InterPro" id="IPR042216">
    <property type="entry name" value="MitoNEET_CISD"/>
</dbReference>
<dbReference type="GO" id="GO:0016787">
    <property type="term" value="F:hydrolase activity"/>
    <property type="evidence" value="ECO:0007669"/>
    <property type="project" value="UniProtKB-KW"/>
</dbReference>
<dbReference type="InterPro" id="IPR000330">
    <property type="entry name" value="SNF2_N"/>
</dbReference>
<sequence>MPSTSQKVASFLHDPHALDALVLNMQQWQGGKVQGVAPVVVDPYLGRHLRPHQREGLQFLYECVMGLRESGRFGAVLADDMGLGKTLQVISLIWTLLRQGPSGKPAVKRVIVVTPCSLTQNWADEIKKWLGNERIKALVLQAGPEAKGQVLDFKAGNVWKVMVASYETLRKHTDALAGCVDLLVCDEGHRLKAAAGSKTISALLALRCPRRILVTGTPLQNNLDEFFALINFVNPDLLGSMGTFRRIFGDPISRSRDRDSTPEEVALGHQRSAELSRRVDAFMLRRTKEINAAYLPPLHSFVVFCPPSPLQVALYKQLVRSNMVTSLLTSAGGCSEGSALSCIMAMRKLCNHPDMLFVGDDMEAAGLEADLHPLYPAGYQLGQPQHSGKMQVLEGLLAHVLGGKAGERVVVVSNSTKTLDRVSAVCDSRRWTTVRICGDVNAAKRQDIVTAFNRHNVGQVLLLSAKAGGAGLNLIGANRLVLFDTDWNPATDLQAMARIWRDGQTKPCTIYRLLTTGAIDEKMYQRQLMKGELADAMEQASKQKGPSFTREELRALFSLNTSTSCETAVIMRNSASAQDWLDVKDSLDDEPLKACVASGNISYVRKIANEQDFLKDIEQPREATPPASDDAAGGSCQSSEDGVALDRDTADTAEPQPFPKCNGAHVAFNKETGDNVGPLLIKKDD</sequence>
<dbReference type="OrthoDB" id="413460at2759"/>
<dbReference type="InterPro" id="IPR014001">
    <property type="entry name" value="Helicase_ATP-bd"/>
</dbReference>
<dbReference type="InterPro" id="IPR050496">
    <property type="entry name" value="SNF2_RAD54_helicase_repair"/>
</dbReference>
<dbReference type="PANTHER" id="PTHR45629">
    <property type="entry name" value="SNF2/RAD54 FAMILY MEMBER"/>
    <property type="match status" value="1"/>
</dbReference>
<comment type="caution">
    <text evidence="5">The sequence shown here is derived from an EMBL/GenBank/DDBJ whole genome shotgun (WGS) entry which is preliminary data.</text>
</comment>
<name>I0Z5E4_COCSC</name>
<dbReference type="GO" id="GO:0000724">
    <property type="term" value="P:double-strand break repair via homologous recombination"/>
    <property type="evidence" value="ECO:0007669"/>
    <property type="project" value="TreeGrafter"/>
</dbReference>
<dbReference type="PROSITE" id="PS51194">
    <property type="entry name" value="HELICASE_CTER"/>
    <property type="match status" value="1"/>
</dbReference>